<dbReference type="GO" id="GO:0046654">
    <property type="term" value="P:tetrahydrofolate biosynthetic process"/>
    <property type="evidence" value="ECO:0007669"/>
    <property type="project" value="UniProtKB-UniPathway"/>
</dbReference>
<dbReference type="CDD" id="cd00483">
    <property type="entry name" value="HPPK"/>
    <property type="match status" value="1"/>
</dbReference>
<dbReference type="HOGENOM" id="CLU_097916_2_0_4"/>
<dbReference type="GO" id="GO:0005524">
    <property type="term" value="F:ATP binding"/>
    <property type="evidence" value="ECO:0007669"/>
    <property type="project" value="UniProtKB-KW"/>
</dbReference>
<proteinExistence type="inferred from homology"/>
<comment type="similarity">
    <text evidence="2">Belongs to the HPPK family.</text>
</comment>
<evidence type="ECO:0000313" key="15">
    <source>
        <dbReference type="Proteomes" id="UP000003973"/>
    </source>
</evidence>
<evidence type="ECO:0000256" key="1">
    <source>
        <dbReference type="ARBA" id="ARBA00005051"/>
    </source>
</evidence>
<dbReference type="eggNOG" id="COG0801">
    <property type="taxonomic scope" value="Bacteria"/>
</dbReference>
<dbReference type="Pfam" id="PF01288">
    <property type="entry name" value="HPPK"/>
    <property type="match status" value="1"/>
</dbReference>
<evidence type="ECO:0000256" key="2">
    <source>
        <dbReference type="ARBA" id="ARBA00005810"/>
    </source>
</evidence>
<keyword evidence="7" id="KW-0418">Kinase</keyword>
<evidence type="ECO:0000256" key="3">
    <source>
        <dbReference type="ARBA" id="ARBA00013253"/>
    </source>
</evidence>
<dbReference type="PANTHER" id="PTHR43071">
    <property type="entry name" value="2-AMINO-4-HYDROXY-6-HYDROXYMETHYLDIHYDROPTERIDINE PYROPHOSPHOKINASE"/>
    <property type="match status" value="1"/>
</dbReference>
<sequence>MSGNIVYIGIGSNLGNALQNVTEAINSLNRLPDTSVDKSSSFYRTAPVNATGDDYINAVARLVTGLAPDPLLDALWDIENRFGRKRPYKNAPRTLDLDILLYNRERILTDRLTIPHARLCERAFVLVPLAEIDPDIVIPEKEPLSTLLHRVSNQKIERI</sequence>
<evidence type="ECO:0000256" key="9">
    <source>
        <dbReference type="ARBA" id="ARBA00022909"/>
    </source>
</evidence>
<keyword evidence="15" id="KW-1185">Reference proteome</keyword>
<evidence type="ECO:0000256" key="12">
    <source>
        <dbReference type="ARBA" id="ARBA00033413"/>
    </source>
</evidence>
<keyword evidence="6" id="KW-0547">Nucleotide-binding</keyword>
<evidence type="ECO:0000256" key="8">
    <source>
        <dbReference type="ARBA" id="ARBA00022840"/>
    </source>
</evidence>
<evidence type="ECO:0000256" key="7">
    <source>
        <dbReference type="ARBA" id="ARBA00022777"/>
    </source>
</evidence>
<dbReference type="InterPro" id="IPR035907">
    <property type="entry name" value="Hppk_sf"/>
</dbReference>
<dbReference type="Proteomes" id="UP000003973">
    <property type="component" value="Unassembled WGS sequence"/>
</dbReference>
<dbReference type="AlphaFoldDB" id="C3X540"/>
<comment type="caution">
    <text evidence="14">The sequence shown here is derived from an EMBL/GenBank/DDBJ whole genome shotgun (WGS) entry which is preliminary data.</text>
</comment>
<dbReference type="NCBIfam" id="TIGR01498">
    <property type="entry name" value="folK"/>
    <property type="match status" value="1"/>
</dbReference>
<protein>
    <recommendedName>
        <fullName evidence="4">2-amino-4-hydroxy-6-hydroxymethyldihydropteridine pyrophosphokinase</fullName>
        <ecNumber evidence="3">2.7.6.3</ecNumber>
    </recommendedName>
    <alternativeName>
        <fullName evidence="11">6-hydroxymethyl-7,8-dihydropterin pyrophosphokinase</fullName>
    </alternativeName>
    <alternativeName>
        <fullName evidence="12">7,8-dihydro-6-hydroxymethylpterin-pyrophosphokinase</fullName>
    </alternativeName>
</protein>
<dbReference type="GO" id="GO:0046656">
    <property type="term" value="P:folic acid biosynthetic process"/>
    <property type="evidence" value="ECO:0007669"/>
    <property type="project" value="UniProtKB-KW"/>
</dbReference>
<keyword evidence="9" id="KW-0289">Folate biosynthesis</keyword>
<name>C3X540_9BURK</name>
<dbReference type="GO" id="GO:0003848">
    <property type="term" value="F:2-amino-4-hydroxy-6-hydroxymethyldihydropteridine diphosphokinase activity"/>
    <property type="evidence" value="ECO:0007669"/>
    <property type="project" value="UniProtKB-EC"/>
</dbReference>
<evidence type="ECO:0000256" key="4">
    <source>
        <dbReference type="ARBA" id="ARBA00016218"/>
    </source>
</evidence>
<evidence type="ECO:0000256" key="11">
    <source>
        <dbReference type="ARBA" id="ARBA00029766"/>
    </source>
</evidence>
<evidence type="ECO:0000256" key="10">
    <source>
        <dbReference type="ARBA" id="ARBA00029409"/>
    </source>
</evidence>
<keyword evidence="5" id="KW-0808">Transferase</keyword>
<evidence type="ECO:0000256" key="5">
    <source>
        <dbReference type="ARBA" id="ARBA00022679"/>
    </source>
</evidence>
<dbReference type="Gene3D" id="3.30.70.560">
    <property type="entry name" value="7,8-Dihydro-6-hydroxymethylpterin-pyrophosphokinase HPPK"/>
    <property type="match status" value="1"/>
</dbReference>
<dbReference type="UniPathway" id="UPA00077">
    <property type="reaction ID" value="UER00155"/>
</dbReference>
<dbReference type="PANTHER" id="PTHR43071:SF1">
    <property type="entry name" value="2-AMINO-4-HYDROXY-6-HYDROXYMETHYLDIHYDROPTERIDINE PYROPHOSPHOKINASE"/>
    <property type="match status" value="1"/>
</dbReference>
<keyword evidence="8" id="KW-0067">ATP-binding</keyword>
<dbReference type="EC" id="2.7.6.3" evidence="3"/>
<accession>C3X540</accession>
<dbReference type="InterPro" id="IPR000550">
    <property type="entry name" value="Hppk"/>
</dbReference>
<evidence type="ECO:0000259" key="13">
    <source>
        <dbReference type="PROSITE" id="PS00794"/>
    </source>
</evidence>
<feature type="domain" description="7,8-dihydro-6-hydroxymethylpterin-pyrophosphokinase" evidence="13">
    <location>
        <begin position="89"/>
        <end position="100"/>
    </location>
</feature>
<comment type="pathway">
    <text evidence="1">Cofactor biosynthesis; tetrahydrofolate biosynthesis; 2-amino-4-hydroxy-6-hydroxymethyl-7,8-dihydropteridine diphosphate from 7,8-dihydroneopterin triphosphate: step 4/4.</text>
</comment>
<reference evidence="14" key="1">
    <citation type="submission" date="2011-10" db="EMBL/GenBank/DDBJ databases">
        <title>The Genome Sequence of Oxalobacter formigenes HOxBLS.</title>
        <authorList>
            <consortium name="The Broad Institute Genome Sequencing Platform"/>
            <person name="Earl A."/>
            <person name="Ward D."/>
            <person name="Feldgarden M."/>
            <person name="Gevers D."/>
            <person name="Allison M.J."/>
            <person name="Humphrey S."/>
            <person name="Young S.K."/>
            <person name="Zeng Q."/>
            <person name="Gargeya S."/>
            <person name="Fitzgerald M."/>
            <person name="Haas B."/>
            <person name="Abouelleil A."/>
            <person name="Alvarado L."/>
            <person name="Arachchi H.M."/>
            <person name="Berlin A."/>
            <person name="Brown A."/>
            <person name="Chapman S.B."/>
            <person name="Chen Z."/>
            <person name="Dunbar C."/>
            <person name="Freedman E."/>
            <person name="Gearin G."/>
            <person name="Goldberg J."/>
            <person name="Griggs A."/>
            <person name="Gujja S."/>
            <person name="Heiman D."/>
            <person name="Howarth C."/>
            <person name="Larson L."/>
            <person name="Lui A."/>
            <person name="MacDonald P.J.P."/>
            <person name="Montmayeur A."/>
            <person name="Murphy C."/>
            <person name="Neiman D."/>
            <person name="Pearson M."/>
            <person name="Priest M."/>
            <person name="Roberts A."/>
            <person name="Saif S."/>
            <person name="Shea T."/>
            <person name="Shenoy N."/>
            <person name="Sisk P."/>
            <person name="Stolte C."/>
            <person name="Sykes S."/>
            <person name="Wortman J."/>
            <person name="Nusbaum C."/>
            <person name="Birren B."/>
        </authorList>
    </citation>
    <scope>NUCLEOTIDE SEQUENCE [LARGE SCALE GENOMIC DNA]</scope>
    <source>
        <strain evidence="14">HOxBLS</strain>
    </source>
</reference>
<dbReference type="SUPFAM" id="SSF55083">
    <property type="entry name" value="6-hydroxymethyl-7,8-dihydropterin pyrophosphokinase, HPPK"/>
    <property type="match status" value="1"/>
</dbReference>
<evidence type="ECO:0000313" key="14">
    <source>
        <dbReference type="EMBL" id="EEO28326.1"/>
    </source>
</evidence>
<evidence type="ECO:0000256" key="6">
    <source>
        <dbReference type="ARBA" id="ARBA00022741"/>
    </source>
</evidence>
<dbReference type="EMBL" id="ACDP02000006">
    <property type="protein sequence ID" value="EEO28326.1"/>
    <property type="molecule type" value="Genomic_DNA"/>
</dbReference>
<dbReference type="PROSITE" id="PS00794">
    <property type="entry name" value="HPPK"/>
    <property type="match status" value="1"/>
</dbReference>
<gene>
    <name evidence="14" type="ORF">OFAG_01479</name>
</gene>
<dbReference type="RefSeq" id="WP_005877935.1">
    <property type="nucleotide sequence ID" value="NZ_CABMNL010000001.1"/>
</dbReference>
<comment type="function">
    <text evidence="10">Catalyzes the transfer of pyrophosphate from adenosine triphosphate (ATP) to 6-hydroxymethyl-7,8-dihydropterin, an enzymatic step in folate biosynthesis pathway.</text>
</comment>
<organism evidence="14 15">
    <name type="scientific">Oxalobacter paraformigenes</name>
    <dbReference type="NCBI Taxonomy" id="556268"/>
    <lineage>
        <taxon>Bacteria</taxon>
        <taxon>Pseudomonadati</taxon>
        <taxon>Pseudomonadota</taxon>
        <taxon>Betaproteobacteria</taxon>
        <taxon>Burkholderiales</taxon>
        <taxon>Oxalobacteraceae</taxon>
        <taxon>Oxalobacter</taxon>
    </lineage>
</organism>
<dbReference type="GO" id="GO:0016301">
    <property type="term" value="F:kinase activity"/>
    <property type="evidence" value="ECO:0007669"/>
    <property type="project" value="UniProtKB-KW"/>
</dbReference>